<feature type="domain" description="Aerobactin siderophore biosynthesis IucA/IucC-like C-terminal" evidence="1">
    <location>
        <begin position="63"/>
        <end position="192"/>
    </location>
</feature>
<comment type="caution">
    <text evidence="3">The sequence shown here is derived from an EMBL/GenBank/DDBJ whole genome shotgun (WGS) entry which is preliminary data.</text>
</comment>
<dbReference type="GO" id="GO:0003824">
    <property type="term" value="F:catalytic activity"/>
    <property type="evidence" value="ECO:0007669"/>
    <property type="project" value="UniProtKB-ARBA"/>
</dbReference>
<sequence>MHPDEKMPGRACAAEITESFLLEAPAQTKVYSALDLCAPETAQAVVEPLLKIYEGEDPAAVISIWSQWYFALLLAPWARINMLYDWQLPFLPHDIRFTQSENAVPDRFILADHGCAAPTGPARFDALIHRHLAPVCQTFSRLAGIKPGLFWNNAGIRLAHGFTMAQEQGADITRADDFLAARTLPDGAPNRLYQPIREIPQPSGPPKIIRRLCCLRYKLAGLEYCPGCPLVEARQRRTCRGN</sequence>
<evidence type="ECO:0000259" key="2">
    <source>
        <dbReference type="Pfam" id="PF11575"/>
    </source>
</evidence>
<dbReference type="Proteomes" id="UP000294555">
    <property type="component" value="Unassembled WGS sequence"/>
</dbReference>
<dbReference type="InterPro" id="IPR008090">
    <property type="entry name" value="Fe_iron_reduct"/>
</dbReference>
<keyword evidence="4" id="KW-1185">Reference proteome</keyword>
<protein>
    <submittedName>
        <fullName evidence="3">Ferric iron reductase protein FhuF</fullName>
    </submittedName>
</protein>
<dbReference type="Pfam" id="PF06276">
    <property type="entry name" value="FhuF"/>
    <property type="match status" value="1"/>
</dbReference>
<organism evidence="3 4">
    <name type="scientific">Sodalis ligni</name>
    <dbReference type="NCBI Taxonomy" id="2697027"/>
    <lineage>
        <taxon>Bacteria</taxon>
        <taxon>Pseudomonadati</taxon>
        <taxon>Pseudomonadota</taxon>
        <taxon>Gammaproteobacteria</taxon>
        <taxon>Enterobacterales</taxon>
        <taxon>Bruguierivoracaceae</taxon>
        <taxon>Sodalis</taxon>
    </lineage>
</organism>
<name>A0A4R1NE72_9GAMM</name>
<proteinExistence type="predicted"/>
<dbReference type="InterPro" id="IPR022770">
    <property type="entry name" value="IucA/IucC-like_C"/>
</dbReference>
<evidence type="ECO:0000313" key="3">
    <source>
        <dbReference type="EMBL" id="TCL05742.1"/>
    </source>
</evidence>
<evidence type="ECO:0000313" key="4">
    <source>
        <dbReference type="Proteomes" id="UP000294555"/>
    </source>
</evidence>
<dbReference type="GO" id="GO:0051537">
    <property type="term" value="F:2 iron, 2 sulfur cluster binding"/>
    <property type="evidence" value="ECO:0007669"/>
    <property type="project" value="InterPro"/>
</dbReference>
<reference evidence="3 4" key="1">
    <citation type="submission" date="2019-02" db="EMBL/GenBank/DDBJ databases">
        <title>Investigation of anaerobic lignin degradation for improved lignocellulosic biofuels.</title>
        <authorList>
            <person name="Deangelis K."/>
        </authorList>
    </citation>
    <scope>NUCLEOTIDE SEQUENCE [LARGE SCALE GENOMIC DNA]</scope>
    <source>
        <strain evidence="3 4">159R</strain>
    </source>
</reference>
<evidence type="ECO:0000259" key="1">
    <source>
        <dbReference type="Pfam" id="PF06276"/>
    </source>
</evidence>
<dbReference type="Pfam" id="PF11575">
    <property type="entry name" value="FhuF_C"/>
    <property type="match status" value="1"/>
</dbReference>
<gene>
    <name evidence="3" type="ORF">EZJ58_3958</name>
</gene>
<dbReference type="OrthoDB" id="5918327at2"/>
<feature type="domain" description="Ferric siderophore reductase C-terminal" evidence="2">
    <location>
        <begin position="210"/>
        <end position="230"/>
    </location>
</feature>
<dbReference type="InterPro" id="IPR024726">
    <property type="entry name" value="FhuF_C"/>
</dbReference>
<accession>A0A4R1NE72</accession>
<dbReference type="AlphaFoldDB" id="A0A4R1NE72"/>
<dbReference type="PRINTS" id="PR01714">
    <property type="entry name" value="2FE2SRDCTASE"/>
</dbReference>
<dbReference type="NCBIfam" id="TIGR03951">
    <property type="entry name" value="Fe_III_red_FhuF"/>
    <property type="match status" value="1"/>
</dbReference>
<dbReference type="EMBL" id="SJOI01000001">
    <property type="protein sequence ID" value="TCL05742.1"/>
    <property type="molecule type" value="Genomic_DNA"/>
</dbReference>
<dbReference type="RefSeq" id="WP_132924597.1">
    <property type="nucleotide sequence ID" value="NZ_SJOI01000001.1"/>
</dbReference>